<dbReference type="AlphaFoldDB" id="A0A565AZB7"/>
<accession>A0A565AZB7</accession>
<reference evidence="1" key="1">
    <citation type="submission" date="2019-07" db="EMBL/GenBank/DDBJ databases">
        <authorList>
            <person name="Dittberner H."/>
        </authorList>
    </citation>
    <scope>NUCLEOTIDE SEQUENCE [LARGE SCALE GENOMIC DNA]</scope>
</reference>
<keyword evidence="2" id="KW-1185">Reference proteome</keyword>
<evidence type="ECO:0000313" key="1">
    <source>
        <dbReference type="EMBL" id="VVA94214.1"/>
    </source>
</evidence>
<proteinExistence type="predicted"/>
<protein>
    <submittedName>
        <fullName evidence="1">Uncharacterized protein</fullName>
    </submittedName>
</protein>
<sequence length="117" mass="12660">MYISNLPSMISPLLGEVIELGIALNFSRRFMDVIEFYSRVIVGGPLPLGCVLSMSFLLVCASSFGALASGAFAAPLLRSSLPIYLRVETSWGSISLSLEIGWLFVPFRVGVDSLEVL</sequence>
<dbReference type="Proteomes" id="UP000489600">
    <property type="component" value="Unassembled WGS sequence"/>
</dbReference>
<name>A0A565AZB7_9BRAS</name>
<dbReference type="EMBL" id="CABITT030000002">
    <property type="protein sequence ID" value="VVA94214.1"/>
    <property type="molecule type" value="Genomic_DNA"/>
</dbReference>
<comment type="caution">
    <text evidence="1">The sequence shown here is derived from an EMBL/GenBank/DDBJ whole genome shotgun (WGS) entry which is preliminary data.</text>
</comment>
<evidence type="ECO:0000313" key="2">
    <source>
        <dbReference type="Proteomes" id="UP000489600"/>
    </source>
</evidence>
<organism evidence="1 2">
    <name type="scientific">Arabis nemorensis</name>
    <dbReference type="NCBI Taxonomy" id="586526"/>
    <lineage>
        <taxon>Eukaryota</taxon>
        <taxon>Viridiplantae</taxon>
        <taxon>Streptophyta</taxon>
        <taxon>Embryophyta</taxon>
        <taxon>Tracheophyta</taxon>
        <taxon>Spermatophyta</taxon>
        <taxon>Magnoliopsida</taxon>
        <taxon>eudicotyledons</taxon>
        <taxon>Gunneridae</taxon>
        <taxon>Pentapetalae</taxon>
        <taxon>rosids</taxon>
        <taxon>malvids</taxon>
        <taxon>Brassicales</taxon>
        <taxon>Brassicaceae</taxon>
        <taxon>Arabideae</taxon>
        <taxon>Arabis</taxon>
    </lineage>
</organism>
<gene>
    <name evidence="1" type="ORF">ANE_LOCUS4659</name>
</gene>